<dbReference type="AlphaFoldDB" id="A0A4Y2QDZ7"/>
<organism evidence="1 2">
    <name type="scientific">Araneus ventricosus</name>
    <name type="common">Orbweaver spider</name>
    <name type="synonym">Epeira ventricosa</name>
    <dbReference type="NCBI Taxonomy" id="182803"/>
    <lineage>
        <taxon>Eukaryota</taxon>
        <taxon>Metazoa</taxon>
        <taxon>Ecdysozoa</taxon>
        <taxon>Arthropoda</taxon>
        <taxon>Chelicerata</taxon>
        <taxon>Arachnida</taxon>
        <taxon>Araneae</taxon>
        <taxon>Araneomorphae</taxon>
        <taxon>Entelegynae</taxon>
        <taxon>Araneoidea</taxon>
        <taxon>Araneidae</taxon>
        <taxon>Araneus</taxon>
    </lineage>
</organism>
<keyword evidence="2" id="KW-1185">Reference proteome</keyword>
<sequence>MRYGSQWCSDDKCLSGQNMSSSSAVVITQIAILLCSKVAEILLCMFAASLTQQESKFETSYCKRRNHRSASLSRQTIAKTEYAAEPPTSLFLSCRFRHSASQTSIAEDRLC</sequence>
<evidence type="ECO:0000313" key="2">
    <source>
        <dbReference type="Proteomes" id="UP000499080"/>
    </source>
</evidence>
<proteinExistence type="predicted"/>
<name>A0A4Y2QDZ7_ARAVE</name>
<accession>A0A4Y2QDZ7</accession>
<evidence type="ECO:0000313" key="1">
    <source>
        <dbReference type="EMBL" id="GBN60867.1"/>
    </source>
</evidence>
<gene>
    <name evidence="1" type="ORF">AVEN_201475_1</name>
</gene>
<comment type="caution">
    <text evidence="1">The sequence shown here is derived from an EMBL/GenBank/DDBJ whole genome shotgun (WGS) entry which is preliminary data.</text>
</comment>
<dbReference type="EMBL" id="BGPR01013476">
    <property type="protein sequence ID" value="GBN60867.1"/>
    <property type="molecule type" value="Genomic_DNA"/>
</dbReference>
<dbReference type="Proteomes" id="UP000499080">
    <property type="component" value="Unassembled WGS sequence"/>
</dbReference>
<reference evidence="1 2" key="1">
    <citation type="journal article" date="2019" name="Sci. Rep.">
        <title>Orb-weaving spider Araneus ventricosus genome elucidates the spidroin gene catalogue.</title>
        <authorList>
            <person name="Kono N."/>
            <person name="Nakamura H."/>
            <person name="Ohtoshi R."/>
            <person name="Moran D.A.P."/>
            <person name="Shinohara A."/>
            <person name="Yoshida Y."/>
            <person name="Fujiwara M."/>
            <person name="Mori M."/>
            <person name="Tomita M."/>
            <person name="Arakawa K."/>
        </authorList>
    </citation>
    <scope>NUCLEOTIDE SEQUENCE [LARGE SCALE GENOMIC DNA]</scope>
</reference>
<protein>
    <submittedName>
        <fullName evidence="1">Uncharacterized protein</fullName>
    </submittedName>
</protein>